<dbReference type="PANTHER" id="PTHR37549">
    <property type="entry name" value="LIPOPROTEIN LPRI"/>
    <property type="match status" value="1"/>
</dbReference>
<dbReference type="Proteomes" id="UP000326554">
    <property type="component" value="Unassembled WGS sequence"/>
</dbReference>
<dbReference type="GO" id="GO:0005576">
    <property type="term" value="C:extracellular region"/>
    <property type="evidence" value="ECO:0007669"/>
    <property type="project" value="TreeGrafter"/>
</dbReference>
<dbReference type="Pfam" id="PF09864">
    <property type="entry name" value="MliC"/>
    <property type="match status" value="1"/>
</dbReference>
<evidence type="ECO:0000256" key="1">
    <source>
        <dbReference type="ARBA" id="ARBA00022729"/>
    </source>
</evidence>
<keyword evidence="2" id="KW-0472">Membrane</keyword>
<feature type="chain" id="PRO_5023885802" evidence="5">
    <location>
        <begin position="28"/>
        <end position="208"/>
    </location>
</feature>
<feature type="domain" description="C-type lysozyme inhibitor" evidence="7">
    <location>
        <begin position="134"/>
        <end position="201"/>
    </location>
</feature>
<organism evidence="8 9">
    <name type="scientific">Histidinibacterium aquaticum</name>
    <dbReference type="NCBI Taxonomy" id="2613962"/>
    <lineage>
        <taxon>Bacteria</taxon>
        <taxon>Pseudomonadati</taxon>
        <taxon>Pseudomonadota</taxon>
        <taxon>Alphaproteobacteria</taxon>
        <taxon>Rhodobacterales</taxon>
        <taxon>Paracoccaceae</taxon>
        <taxon>Histidinibacterium</taxon>
    </lineage>
</organism>
<sequence length="208" mass="22009">MVPGQGGRPMHRTLVTFALFAAAPALAQEGPSLDCAAAESSAEELICEDDALAALDRRLAERFSAALAAAEGLDAGAEEAAAELRATQRGWIGGRDECWQTDGLRSCVEAAYLRREGQLVALWMLEEPAATATYLCAAEGPLELTALYFDTELPSARLEWGDRVDAATLTPAASGSRYEGSFGTFLWDRGEEAIFSVEGGEELACTAG</sequence>
<dbReference type="InterPro" id="IPR036328">
    <property type="entry name" value="MliC_sf"/>
</dbReference>
<keyword evidence="9" id="KW-1185">Reference proteome</keyword>
<dbReference type="SUPFAM" id="SSF141488">
    <property type="entry name" value="YdhA-like"/>
    <property type="match status" value="1"/>
</dbReference>
<evidence type="ECO:0000256" key="3">
    <source>
        <dbReference type="ARBA" id="ARBA00023139"/>
    </source>
</evidence>
<feature type="signal peptide" evidence="5">
    <location>
        <begin position="1"/>
        <end position="27"/>
    </location>
</feature>
<accession>A0A5J5GP13</accession>
<evidence type="ECO:0000256" key="5">
    <source>
        <dbReference type="SAM" id="SignalP"/>
    </source>
</evidence>
<dbReference type="Gene3D" id="1.20.1270.180">
    <property type="match status" value="1"/>
</dbReference>
<dbReference type="InterPro" id="IPR018660">
    <property type="entry name" value="MliC"/>
</dbReference>
<evidence type="ECO:0000256" key="2">
    <source>
        <dbReference type="ARBA" id="ARBA00023136"/>
    </source>
</evidence>
<dbReference type="Gene3D" id="2.40.128.200">
    <property type="match status" value="1"/>
</dbReference>
<dbReference type="EMBL" id="VYQE01000001">
    <property type="protein sequence ID" value="KAA9009900.1"/>
    <property type="molecule type" value="Genomic_DNA"/>
</dbReference>
<dbReference type="AlphaFoldDB" id="A0A5J5GP13"/>
<feature type="domain" description="Lysozyme inhibitor LprI-like N-terminal" evidence="6">
    <location>
        <begin position="35"/>
        <end position="99"/>
    </location>
</feature>
<keyword evidence="3" id="KW-0564">Palmitate</keyword>
<proteinExistence type="predicted"/>
<evidence type="ECO:0000259" key="6">
    <source>
        <dbReference type="Pfam" id="PF07007"/>
    </source>
</evidence>
<evidence type="ECO:0000313" key="9">
    <source>
        <dbReference type="Proteomes" id="UP000326554"/>
    </source>
</evidence>
<dbReference type="Pfam" id="PF07007">
    <property type="entry name" value="LprI"/>
    <property type="match status" value="1"/>
</dbReference>
<protein>
    <submittedName>
        <fullName evidence="8">DUF1311 domain-containing protein</fullName>
    </submittedName>
</protein>
<dbReference type="InterPro" id="IPR009739">
    <property type="entry name" value="LprI-like_N"/>
</dbReference>
<keyword evidence="4" id="KW-0449">Lipoprotein</keyword>
<name>A0A5J5GP13_9RHOB</name>
<evidence type="ECO:0000313" key="8">
    <source>
        <dbReference type="EMBL" id="KAA9009900.1"/>
    </source>
</evidence>
<dbReference type="PANTHER" id="PTHR37549:SF1">
    <property type="entry name" value="LIPOPROTEIN LPRI"/>
    <property type="match status" value="1"/>
</dbReference>
<evidence type="ECO:0000259" key="7">
    <source>
        <dbReference type="Pfam" id="PF09864"/>
    </source>
</evidence>
<dbReference type="InterPro" id="IPR052755">
    <property type="entry name" value="Lysozyme_Inhibitor_LprI"/>
</dbReference>
<comment type="caution">
    <text evidence="8">The sequence shown here is derived from an EMBL/GenBank/DDBJ whole genome shotgun (WGS) entry which is preliminary data.</text>
</comment>
<reference evidence="8 9" key="1">
    <citation type="submission" date="2019-09" db="EMBL/GenBank/DDBJ databases">
        <authorList>
            <person name="Park J.-S."/>
            <person name="Choi H.-J."/>
        </authorList>
    </citation>
    <scope>NUCLEOTIDE SEQUENCE [LARGE SCALE GENOMIC DNA]</scope>
    <source>
        <strain evidence="8 9">176SS1-4</strain>
    </source>
</reference>
<evidence type="ECO:0000256" key="4">
    <source>
        <dbReference type="ARBA" id="ARBA00023288"/>
    </source>
</evidence>
<gene>
    <name evidence="8" type="ORF">F3S47_01125</name>
</gene>
<keyword evidence="1 5" id="KW-0732">Signal</keyword>